<dbReference type="PANTHER" id="PTHR36027">
    <property type="entry name" value="MEIOSIS-SPECIFIC PROTEIN ASY3"/>
    <property type="match status" value="1"/>
</dbReference>
<feature type="compositionally biased region" description="Basic and acidic residues" evidence="1">
    <location>
        <begin position="432"/>
        <end position="441"/>
    </location>
</feature>
<comment type="caution">
    <text evidence="3">The sequence shown here is derived from an EMBL/GenBank/DDBJ whole genome shotgun (WGS) entry which is preliminary data.</text>
</comment>
<evidence type="ECO:0000256" key="1">
    <source>
        <dbReference type="SAM" id="MobiDB-lite"/>
    </source>
</evidence>
<name>A0ABD3EF41_9LAMI</name>
<evidence type="ECO:0000259" key="2">
    <source>
        <dbReference type="Pfam" id="PF20435"/>
    </source>
</evidence>
<organism evidence="3 4">
    <name type="scientific">Castilleja foliolosa</name>
    <dbReference type="NCBI Taxonomy" id="1961234"/>
    <lineage>
        <taxon>Eukaryota</taxon>
        <taxon>Viridiplantae</taxon>
        <taxon>Streptophyta</taxon>
        <taxon>Embryophyta</taxon>
        <taxon>Tracheophyta</taxon>
        <taxon>Spermatophyta</taxon>
        <taxon>Magnoliopsida</taxon>
        <taxon>eudicotyledons</taxon>
        <taxon>Gunneridae</taxon>
        <taxon>Pentapetalae</taxon>
        <taxon>asterids</taxon>
        <taxon>lamiids</taxon>
        <taxon>Lamiales</taxon>
        <taxon>Orobanchaceae</taxon>
        <taxon>Pedicularideae</taxon>
        <taxon>Castillejinae</taxon>
        <taxon>Castilleja</taxon>
    </lineage>
</organism>
<dbReference type="InterPro" id="IPR037731">
    <property type="entry name" value="ASY3-like"/>
</dbReference>
<reference evidence="4" key="1">
    <citation type="journal article" date="2024" name="IScience">
        <title>Strigolactones Initiate the Formation of Haustorium-like Structures in Castilleja.</title>
        <authorList>
            <person name="Buerger M."/>
            <person name="Peterson D."/>
            <person name="Chory J."/>
        </authorList>
    </citation>
    <scope>NUCLEOTIDE SEQUENCE [LARGE SCALE GENOMIC DNA]</scope>
</reference>
<feature type="domain" description="Meiosis-specific protein ASY3-like coiled-coil" evidence="2">
    <location>
        <begin position="16"/>
        <end position="286"/>
    </location>
</feature>
<proteinExistence type="predicted"/>
<accession>A0ABD3EF41</accession>
<dbReference type="PANTHER" id="PTHR36027:SF1">
    <property type="entry name" value="MEIOSIS-SPECIFIC PROTEIN ASY3"/>
    <property type="match status" value="1"/>
</dbReference>
<dbReference type="Proteomes" id="UP001632038">
    <property type="component" value="Unassembled WGS sequence"/>
</dbReference>
<protein>
    <recommendedName>
        <fullName evidence="2">Meiosis-specific protein ASY3-like coiled-coil domain-containing protein</fullName>
    </recommendedName>
</protein>
<feature type="compositionally biased region" description="Polar residues" evidence="1">
    <location>
        <begin position="453"/>
        <end position="465"/>
    </location>
</feature>
<evidence type="ECO:0000313" key="3">
    <source>
        <dbReference type="EMBL" id="KAL3652982.1"/>
    </source>
</evidence>
<feature type="region of interest" description="Disordered" evidence="1">
    <location>
        <begin position="86"/>
        <end position="128"/>
    </location>
</feature>
<feature type="region of interest" description="Disordered" evidence="1">
    <location>
        <begin position="176"/>
        <end position="205"/>
    </location>
</feature>
<feature type="compositionally biased region" description="Polar residues" evidence="1">
    <location>
        <begin position="253"/>
        <end position="273"/>
    </location>
</feature>
<feature type="domain" description="Meiosis-specific protein ASY3-like coiled-coil" evidence="2">
    <location>
        <begin position="603"/>
        <end position="873"/>
    </location>
</feature>
<dbReference type="EMBL" id="JAVIJP010000005">
    <property type="protein sequence ID" value="KAL3652982.1"/>
    <property type="molecule type" value="Genomic_DNA"/>
</dbReference>
<evidence type="ECO:0000313" key="4">
    <source>
        <dbReference type="Proteomes" id="UP001632038"/>
    </source>
</evidence>
<feature type="region of interest" description="Disordered" evidence="1">
    <location>
        <begin position="232"/>
        <end position="531"/>
    </location>
</feature>
<feature type="compositionally biased region" description="Basic and acidic residues" evidence="1">
    <location>
        <begin position="499"/>
        <end position="509"/>
    </location>
</feature>
<dbReference type="InterPro" id="IPR046845">
    <property type="entry name" value="ASY3-like_CC"/>
</dbReference>
<sequence length="878" mass="98552">MNMEVDGLTKLPEVRMSANRSFSSNYQHCSQSRKMSIGVLVDSISKAEAKDIKEAGIQVAENGSASKGGCVKDGEQRTPVVEKLRTDAKDTSPWVSTRPFNQKTSSAAAVHDTERTPSFAATSRPRPRSKLLEKASAAHSVKFFAGKNGLESNECMEKNFGKETYSVETGKVKNAEQVENPVRSTEPEVVPEKEQVEDRTKKRENGGCETLRMKLWEVLGNVSSPNVNHYGSQPMELHPDKRDGKQSPIKKMNLNSDSIESDSESLTYKQPMTRSMARKIASTESQHYKIGAPKSTRHRKQCPEKRTFPPRGDCSRKLYDNFDDCSLPLKRNKNVGPIPEGVTDQVDKHENAEKRQQSQDKSHSSRSVPAVEKFMGHGNKVSNVSRSNDRRSDVLVEPKRGTMKKNSLELPPDAVTEKHKDVEQPMDVTSSKLKDQQEDRPYSLLQKKRKSVHNPSTSAFETKSNGCLPGKRQDVEQPLDAVTGKHKDVEQPMDVTSSKLKDQQEDRRNSLFQKKRKSVHNPSTFTFETKSNGCLPEKKQEKLQSPAENIFNTKEIRSFKSLFSSIPAASKPNVEVESSDGGCKLNYIPHMKTSFVVENGEKRMSGFSTDVSDSESSEDDSLVKEGFLSDVLESYSFRRGRESKQLSHEICTDDDIRDSPNKNLGYEKDVEMTGCSPVAESLKGSQDSSELQMYGRQDHGDGLASAVALLTVGLNRIKAKMKSVSDKRSADILRAAAENIFVRLQDTESRIKTDVGKLNNLSEFKRERLETKFAGRMWVKQQEKLLGIYTKFKEEVDQHLQNYGGIIEDLEEHEIELKRCVEKQRAAYKKSLSQVEQEIKIQLGDAESRIMGVQELAKEKMLQLKLVVAECVKHGAFG</sequence>
<feature type="compositionally biased region" description="Polar residues" evidence="1">
    <location>
        <begin position="93"/>
        <end position="107"/>
    </location>
</feature>
<feature type="compositionally biased region" description="Basic and acidic residues" evidence="1">
    <location>
        <begin position="345"/>
        <end position="363"/>
    </location>
</feature>
<feature type="compositionally biased region" description="Basic and acidic residues" evidence="1">
    <location>
        <begin position="190"/>
        <end position="205"/>
    </location>
</feature>
<feature type="compositionally biased region" description="Basic and acidic residues" evidence="1">
    <location>
        <begin position="301"/>
        <end position="320"/>
    </location>
</feature>
<feature type="compositionally biased region" description="Polar residues" evidence="1">
    <location>
        <begin position="520"/>
        <end position="531"/>
    </location>
</feature>
<dbReference type="Pfam" id="PF20435">
    <property type="entry name" value="ASY3-like"/>
    <property type="match status" value="2"/>
</dbReference>
<keyword evidence="4" id="KW-1185">Reference proteome</keyword>
<dbReference type="AlphaFoldDB" id="A0ABD3EF41"/>
<gene>
    <name evidence="3" type="ORF">CASFOL_002663</name>
</gene>
<feature type="compositionally biased region" description="Basic and acidic residues" evidence="1">
    <location>
        <begin position="387"/>
        <end position="400"/>
    </location>
</feature>